<keyword evidence="3" id="KW-0548">Nucleotidyltransferase</keyword>
<dbReference type="Gene3D" id="1.10.340.70">
    <property type="match status" value="1"/>
</dbReference>
<dbReference type="EMBL" id="CP144746">
    <property type="protein sequence ID" value="WVZ58542.1"/>
    <property type="molecule type" value="Genomic_DNA"/>
</dbReference>
<evidence type="ECO:0000256" key="13">
    <source>
        <dbReference type="ARBA" id="ARBA00023125"/>
    </source>
</evidence>
<dbReference type="GO" id="GO:0004190">
    <property type="term" value="F:aspartic-type endopeptidase activity"/>
    <property type="evidence" value="ECO:0007669"/>
    <property type="project" value="UniProtKB-KW"/>
</dbReference>
<keyword evidence="2" id="KW-0808">Transferase</keyword>
<dbReference type="GO" id="GO:0003887">
    <property type="term" value="F:DNA-directed DNA polymerase activity"/>
    <property type="evidence" value="ECO:0007669"/>
    <property type="project" value="UniProtKB-KW"/>
</dbReference>
<evidence type="ECO:0000313" key="17">
    <source>
        <dbReference type="Proteomes" id="UP001341281"/>
    </source>
</evidence>
<dbReference type="AlphaFoldDB" id="A0AAQ3WE04"/>
<dbReference type="CDD" id="cd01647">
    <property type="entry name" value="RT_LTR"/>
    <property type="match status" value="1"/>
</dbReference>
<dbReference type="InterPro" id="IPR041373">
    <property type="entry name" value="RT_RNaseH"/>
</dbReference>
<evidence type="ECO:0000313" key="16">
    <source>
        <dbReference type="EMBL" id="WVZ58542.1"/>
    </source>
</evidence>
<keyword evidence="17" id="KW-1185">Reference proteome</keyword>
<evidence type="ECO:0000256" key="14">
    <source>
        <dbReference type="ARBA" id="ARBA00023172"/>
    </source>
</evidence>
<keyword evidence="9" id="KW-0460">Magnesium</keyword>
<dbReference type="GO" id="GO:0015074">
    <property type="term" value="P:DNA integration"/>
    <property type="evidence" value="ECO:0007669"/>
    <property type="project" value="UniProtKB-KW"/>
</dbReference>
<organism evidence="16 17">
    <name type="scientific">Paspalum notatum var. saurae</name>
    <dbReference type="NCBI Taxonomy" id="547442"/>
    <lineage>
        <taxon>Eukaryota</taxon>
        <taxon>Viridiplantae</taxon>
        <taxon>Streptophyta</taxon>
        <taxon>Embryophyta</taxon>
        <taxon>Tracheophyta</taxon>
        <taxon>Spermatophyta</taxon>
        <taxon>Magnoliopsida</taxon>
        <taxon>Liliopsida</taxon>
        <taxon>Poales</taxon>
        <taxon>Poaceae</taxon>
        <taxon>PACMAD clade</taxon>
        <taxon>Panicoideae</taxon>
        <taxon>Andropogonodae</taxon>
        <taxon>Paspaleae</taxon>
        <taxon>Paspalinae</taxon>
        <taxon>Paspalum</taxon>
    </lineage>
</organism>
<evidence type="ECO:0000256" key="10">
    <source>
        <dbReference type="ARBA" id="ARBA00022908"/>
    </source>
</evidence>
<dbReference type="SUPFAM" id="SSF53098">
    <property type="entry name" value="Ribonuclease H-like"/>
    <property type="match status" value="1"/>
</dbReference>
<dbReference type="InterPro" id="IPR043128">
    <property type="entry name" value="Rev_trsase/Diguanyl_cyclase"/>
</dbReference>
<sequence>MTFCTHHGHFEFLVMPFGLTNAPTTSQVLMNDILKPYIPRFVVFFDDILIYSPSWAEHLQHVKAVFQLLGSHQLFIKRSKCFFGQQSVAYLGHIVSGDGVAMDPEPRWTAGHDRTRHAHCAASWASPATTASRLRGTARGDRTSLPCTQTSIDVRPLLQLPDFNACFVVDCDASGAGFGAVLHQGDGAIAFFSCAVAPHHAKLPAYERELIGLRPYLWGRAFTVRTDRWSLKFILDQRLTTIPQHTWVSKLFGYDFTVEYRPGKQNTVVDALSRRDEEVSLAARALSVPSFDIFTALHQEHALNAAALEIREALASDQAPVGWTEVDGLLLFRGRAFVPDDSGLWPRILAAVHNAGHEGSEKTLHRLRASFYSAHAHRRVREFVRSCSRNKTEHLHPAGLLQPLPVLSAIWSDIAMDFVEGFPKVGGKSVILTVVDRFSKYGHFIALGHPYSASSVARAFFDIIVRLHGLPCSIISDRDPVFTSNFWIELLNLTGIKLKMSSAFHPQTDGQSEVTNRTIVIYLRCLAVDRPRSWLQWLPWAEYCYNTSYQSALHTTPFDVVHGRSPPALLEYVPGKARVTAVARQLRDRDQFLAEIRDRLLLAQNTMKMQADKKRRDISFEVGDWAWLRLHHRSSSGITLSGAGKLGPKFYGPYQVLDHVGDVAYHLQLPPSARIHNVFHVALLKKHEGAPPVSPVPLPVCHRCCMVVFCLSPNVLSRLVSIAVSGSSWCSGLAGQHQTRLGSSWKPSQPPTQRCSSGRAVCWGGGKCCRCICWEGLQAPREAGISAARRVASWRRTEMEGI</sequence>
<evidence type="ECO:0000256" key="9">
    <source>
        <dbReference type="ARBA" id="ARBA00022842"/>
    </source>
</evidence>
<keyword evidence="10" id="KW-0229">DNA integration</keyword>
<dbReference type="InterPro" id="IPR036397">
    <property type="entry name" value="RNaseH_sf"/>
</dbReference>
<dbReference type="Gene3D" id="3.30.70.270">
    <property type="match status" value="1"/>
</dbReference>
<keyword evidence="5" id="KW-0479">Metal-binding</keyword>
<evidence type="ECO:0000256" key="3">
    <source>
        <dbReference type="ARBA" id="ARBA00022695"/>
    </source>
</evidence>
<evidence type="ECO:0000256" key="5">
    <source>
        <dbReference type="ARBA" id="ARBA00022723"/>
    </source>
</evidence>
<gene>
    <name evidence="16" type="ORF">U9M48_008808</name>
</gene>
<keyword evidence="8" id="KW-0378">Hydrolase</keyword>
<dbReference type="Pfam" id="PF00665">
    <property type="entry name" value="rve"/>
    <property type="match status" value="1"/>
</dbReference>
<dbReference type="InterPro" id="IPR041588">
    <property type="entry name" value="Integrase_H2C2"/>
</dbReference>
<dbReference type="PROSITE" id="PS50994">
    <property type="entry name" value="INTEGRASE"/>
    <property type="match status" value="1"/>
</dbReference>
<dbReference type="Pfam" id="PF00078">
    <property type="entry name" value="RVT_1"/>
    <property type="match status" value="1"/>
</dbReference>
<keyword evidence="7" id="KW-0255">Endonuclease</keyword>
<dbReference type="SUPFAM" id="SSF56672">
    <property type="entry name" value="DNA/RNA polymerases"/>
    <property type="match status" value="1"/>
</dbReference>
<evidence type="ECO:0000256" key="7">
    <source>
        <dbReference type="ARBA" id="ARBA00022759"/>
    </source>
</evidence>
<feature type="domain" description="Integrase catalytic" evidence="15">
    <location>
        <begin position="401"/>
        <end position="565"/>
    </location>
</feature>
<evidence type="ECO:0000256" key="11">
    <source>
        <dbReference type="ARBA" id="ARBA00022918"/>
    </source>
</evidence>
<keyword evidence="11" id="KW-0695">RNA-directed DNA polymerase</keyword>
<dbReference type="FunFam" id="3.30.70.270:FF:000003">
    <property type="entry name" value="Transposon Ty3-G Gag-Pol polyprotein"/>
    <property type="match status" value="1"/>
</dbReference>
<dbReference type="GO" id="GO:0004519">
    <property type="term" value="F:endonuclease activity"/>
    <property type="evidence" value="ECO:0007669"/>
    <property type="project" value="UniProtKB-KW"/>
</dbReference>
<evidence type="ECO:0000256" key="12">
    <source>
        <dbReference type="ARBA" id="ARBA00022932"/>
    </source>
</evidence>
<dbReference type="InterPro" id="IPR000477">
    <property type="entry name" value="RT_dom"/>
</dbReference>
<keyword evidence="1" id="KW-0645">Protease</keyword>
<dbReference type="InterPro" id="IPR043502">
    <property type="entry name" value="DNA/RNA_pol_sf"/>
</dbReference>
<evidence type="ECO:0000256" key="4">
    <source>
        <dbReference type="ARBA" id="ARBA00022722"/>
    </source>
</evidence>
<dbReference type="InterPro" id="IPR012337">
    <property type="entry name" value="RNaseH-like_sf"/>
</dbReference>
<dbReference type="Pfam" id="PF17917">
    <property type="entry name" value="RT_RNaseH"/>
    <property type="match status" value="1"/>
</dbReference>
<dbReference type="InterPro" id="IPR050951">
    <property type="entry name" value="Retrovirus_Pol_polyprotein"/>
</dbReference>
<reference evidence="16 17" key="1">
    <citation type="submission" date="2024-02" db="EMBL/GenBank/DDBJ databases">
        <title>High-quality chromosome-scale genome assembly of Pensacola bahiagrass (Paspalum notatum Flugge var. saurae).</title>
        <authorList>
            <person name="Vega J.M."/>
            <person name="Podio M."/>
            <person name="Orjuela J."/>
            <person name="Siena L.A."/>
            <person name="Pessino S.C."/>
            <person name="Combes M.C."/>
            <person name="Mariac C."/>
            <person name="Albertini E."/>
            <person name="Pupilli F."/>
            <person name="Ortiz J.P.A."/>
            <person name="Leblanc O."/>
        </authorList>
    </citation>
    <scope>NUCLEOTIDE SEQUENCE [LARGE SCALE GENOMIC DNA]</scope>
    <source>
        <strain evidence="16">R1</strain>
        <tissue evidence="16">Leaf</tissue>
    </source>
</reference>
<proteinExistence type="predicted"/>
<dbReference type="Pfam" id="PF17921">
    <property type="entry name" value="Integrase_H2C2"/>
    <property type="match status" value="1"/>
</dbReference>
<dbReference type="CDD" id="cd09274">
    <property type="entry name" value="RNase_HI_RT_Ty3"/>
    <property type="match status" value="1"/>
</dbReference>
<name>A0AAQ3WE04_PASNO</name>
<dbReference type="GO" id="GO:0006310">
    <property type="term" value="P:DNA recombination"/>
    <property type="evidence" value="ECO:0007669"/>
    <property type="project" value="UniProtKB-KW"/>
</dbReference>
<evidence type="ECO:0000256" key="8">
    <source>
        <dbReference type="ARBA" id="ARBA00022801"/>
    </source>
</evidence>
<dbReference type="Proteomes" id="UP001341281">
    <property type="component" value="Chromosome 02"/>
</dbReference>
<dbReference type="GO" id="GO:0003677">
    <property type="term" value="F:DNA binding"/>
    <property type="evidence" value="ECO:0007669"/>
    <property type="project" value="UniProtKB-KW"/>
</dbReference>
<dbReference type="PANTHER" id="PTHR37984:SF5">
    <property type="entry name" value="PROTEIN NYNRIN-LIKE"/>
    <property type="match status" value="1"/>
</dbReference>
<accession>A0AAQ3WE04</accession>
<keyword evidence="4" id="KW-0540">Nuclease</keyword>
<protein>
    <recommendedName>
        <fullName evidence="15">Integrase catalytic domain-containing protein</fullName>
    </recommendedName>
</protein>
<evidence type="ECO:0000256" key="1">
    <source>
        <dbReference type="ARBA" id="ARBA00022670"/>
    </source>
</evidence>
<evidence type="ECO:0000259" key="15">
    <source>
        <dbReference type="PROSITE" id="PS50994"/>
    </source>
</evidence>
<evidence type="ECO:0000256" key="6">
    <source>
        <dbReference type="ARBA" id="ARBA00022750"/>
    </source>
</evidence>
<dbReference type="GO" id="GO:0006508">
    <property type="term" value="P:proteolysis"/>
    <property type="evidence" value="ECO:0007669"/>
    <property type="project" value="UniProtKB-KW"/>
</dbReference>
<dbReference type="GO" id="GO:0046872">
    <property type="term" value="F:metal ion binding"/>
    <property type="evidence" value="ECO:0007669"/>
    <property type="project" value="UniProtKB-KW"/>
</dbReference>
<keyword evidence="12" id="KW-0239">DNA-directed DNA polymerase</keyword>
<keyword evidence="13" id="KW-0238">DNA-binding</keyword>
<dbReference type="Pfam" id="PF24626">
    <property type="entry name" value="SH3_Tf2-1"/>
    <property type="match status" value="1"/>
</dbReference>
<dbReference type="InterPro" id="IPR056924">
    <property type="entry name" value="SH3_Tf2-1"/>
</dbReference>
<dbReference type="FunFam" id="3.30.420.10:FF:000219">
    <property type="entry name" value="Putative retroelement"/>
    <property type="match status" value="1"/>
</dbReference>
<dbReference type="PANTHER" id="PTHR37984">
    <property type="entry name" value="PROTEIN CBG26694"/>
    <property type="match status" value="1"/>
</dbReference>
<keyword evidence="6" id="KW-0064">Aspartyl protease</keyword>
<dbReference type="InterPro" id="IPR001584">
    <property type="entry name" value="Integrase_cat-core"/>
</dbReference>
<evidence type="ECO:0000256" key="2">
    <source>
        <dbReference type="ARBA" id="ARBA00022679"/>
    </source>
</evidence>
<keyword evidence="14" id="KW-0233">DNA recombination</keyword>
<dbReference type="Gene3D" id="3.30.420.10">
    <property type="entry name" value="Ribonuclease H-like superfamily/Ribonuclease H"/>
    <property type="match status" value="1"/>
</dbReference>
<dbReference type="GO" id="GO:0003964">
    <property type="term" value="F:RNA-directed DNA polymerase activity"/>
    <property type="evidence" value="ECO:0007669"/>
    <property type="project" value="UniProtKB-KW"/>
</dbReference>